<gene>
    <name evidence="1" type="ORF">QLT01_17005</name>
</gene>
<accession>A0ABT6UTK8</accession>
<dbReference type="EMBL" id="JASCSA010000024">
    <property type="protein sequence ID" value="MDI5886045.1"/>
    <property type="molecule type" value="Genomic_DNA"/>
</dbReference>
<sequence>MEGKAQAALCCPACSGLKMEYQYHTPSADHLVHCQDCHEYVGMWFTLRQELAIQNTRIALLAPSLASNSIYRRVKSVPQQA</sequence>
<dbReference type="Proteomes" id="UP001229025">
    <property type="component" value="Unassembled WGS sequence"/>
</dbReference>
<keyword evidence="2" id="KW-1185">Reference proteome</keyword>
<reference evidence="2" key="2">
    <citation type="submission" date="2023-07" db="EMBL/GenBank/DDBJ databases">
        <title>Genome-based characterization of strain KMM 296 and proposal for reclassification of Cobetia litoralis and Cobetia pacifica, and emended description of the species Cobetia amphilecti and Cobetia marina.</title>
        <authorList>
            <person name="Balabanova L."/>
            <person name="Nedashkovskaya O."/>
        </authorList>
    </citation>
    <scope>NUCLEOTIDE SEQUENCE [LARGE SCALE GENOMIC DNA]</scope>
    <source>
        <strain evidence="2">NRIC 0815</strain>
    </source>
</reference>
<evidence type="ECO:0000313" key="2">
    <source>
        <dbReference type="Proteomes" id="UP001229025"/>
    </source>
</evidence>
<comment type="caution">
    <text evidence="1">The sequence shown here is derived from an EMBL/GenBank/DDBJ whole genome shotgun (WGS) entry which is preliminary data.</text>
</comment>
<dbReference type="GeneID" id="97327536"/>
<evidence type="ECO:0000313" key="1">
    <source>
        <dbReference type="EMBL" id="MDI5886045.1"/>
    </source>
</evidence>
<proteinExistence type="predicted"/>
<reference evidence="1 2" key="1">
    <citation type="submission" date="2023-04" db="EMBL/GenBank/DDBJ databases">
        <authorList>
            <person name="Otstavnykh N."/>
            <person name="Seitkalieva A."/>
            <person name="Bystritskaya E."/>
        </authorList>
    </citation>
    <scope>NUCLEOTIDE SEQUENCE [LARGE SCALE GENOMIC DNA]</scope>
    <source>
        <strain evidence="1 2">NRIC 0815</strain>
    </source>
</reference>
<dbReference type="RefSeq" id="WP_279837496.1">
    <property type="nucleotide sequence ID" value="NZ_CP136695.1"/>
</dbReference>
<name>A0ABT6UTK8_9GAMM</name>
<organism evidence="1 2">
    <name type="scientific">Cobetia amphilecti</name>
    <dbReference type="NCBI Taxonomy" id="1055104"/>
    <lineage>
        <taxon>Bacteria</taxon>
        <taxon>Pseudomonadati</taxon>
        <taxon>Pseudomonadota</taxon>
        <taxon>Gammaproteobacteria</taxon>
        <taxon>Oceanospirillales</taxon>
        <taxon>Halomonadaceae</taxon>
        <taxon>Cobetia</taxon>
    </lineage>
</organism>
<protein>
    <submittedName>
        <fullName evidence="1">Uncharacterized protein</fullName>
    </submittedName>
</protein>